<dbReference type="InterPro" id="IPR036390">
    <property type="entry name" value="WH_DNA-bd_sf"/>
</dbReference>
<evidence type="ECO:0000313" key="2">
    <source>
        <dbReference type="Proteomes" id="UP001596104"/>
    </source>
</evidence>
<dbReference type="Proteomes" id="UP001596104">
    <property type="component" value="Unassembled WGS sequence"/>
</dbReference>
<organism evidence="1 2">
    <name type="scientific">Bosea vestrisii</name>
    <dbReference type="NCBI Taxonomy" id="151416"/>
    <lineage>
        <taxon>Bacteria</taxon>
        <taxon>Pseudomonadati</taxon>
        <taxon>Pseudomonadota</taxon>
        <taxon>Alphaproteobacteria</taxon>
        <taxon>Hyphomicrobiales</taxon>
        <taxon>Boseaceae</taxon>
        <taxon>Bosea</taxon>
    </lineage>
</organism>
<gene>
    <name evidence="1" type="ORF">ACFPPC_10345</name>
</gene>
<keyword evidence="2" id="KW-1185">Reference proteome</keyword>
<comment type="caution">
    <text evidence="1">The sequence shown here is derived from an EMBL/GenBank/DDBJ whole genome shotgun (WGS) entry which is preliminary data.</text>
</comment>
<reference evidence="2" key="1">
    <citation type="journal article" date="2019" name="Int. J. Syst. Evol. Microbiol.">
        <title>The Global Catalogue of Microorganisms (GCM) 10K type strain sequencing project: providing services to taxonomists for standard genome sequencing and annotation.</title>
        <authorList>
            <consortium name="The Broad Institute Genomics Platform"/>
            <consortium name="The Broad Institute Genome Sequencing Center for Infectious Disease"/>
            <person name="Wu L."/>
            <person name="Ma J."/>
        </authorList>
    </citation>
    <scope>NUCLEOTIDE SEQUENCE [LARGE SCALE GENOMIC DNA]</scope>
    <source>
        <strain evidence="2">CGMCC 1.16326</strain>
    </source>
</reference>
<evidence type="ECO:0000313" key="1">
    <source>
        <dbReference type="EMBL" id="MFC5393031.1"/>
    </source>
</evidence>
<dbReference type="EMBL" id="JBHSLV010000019">
    <property type="protein sequence ID" value="MFC5393031.1"/>
    <property type="molecule type" value="Genomic_DNA"/>
</dbReference>
<dbReference type="SUPFAM" id="SSF46785">
    <property type="entry name" value="Winged helix' DNA-binding domain"/>
    <property type="match status" value="1"/>
</dbReference>
<dbReference type="RefSeq" id="WP_377007937.1">
    <property type="nucleotide sequence ID" value="NZ_JBHSLV010000019.1"/>
</dbReference>
<accession>A0ABW0H932</accession>
<protein>
    <submittedName>
        <fullName evidence="1">Uncharacterized protein</fullName>
    </submittedName>
</protein>
<dbReference type="Gene3D" id="1.10.10.10">
    <property type="entry name" value="Winged helix-like DNA-binding domain superfamily/Winged helix DNA-binding domain"/>
    <property type="match status" value="1"/>
</dbReference>
<name>A0ABW0H932_9HYPH</name>
<proteinExistence type="predicted"/>
<dbReference type="InterPro" id="IPR036388">
    <property type="entry name" value="WH-like_DNA-bd_sf"/>
</dbReference>
<sequence length="86" mass="9779">MTTILHIKLRCLSRNETTALTYLSQGRETASCHIQRRCMHPDAQTTRRLLKRLEREGLVAGVKGRSGRVYWWRITDAGRAAIAEAA</sequence>